<comment type="similarity">
    <text evidence="2 10">Belongs to the beta sliding clamp family.</text>
</comment>
<keyword evidence="7 10" id="KW-0235">DNA replication</keyword>
<dbReference type="Pfam" id="PF00712">
    <property type="entry name" value="DNA_pol3_beta"/>
    <property type="match status" value="1"/>
</dbReference>
<evidence type="ECO:0000256" key="4">
    <source>
        <dbReference type="ARBA" id="ARBA00022490"/>
    </source>
</evidence>
<dbReference type="CDD" id="cd00140">
    <property type="entry name" value="beta_clamp"/>
    <property type="match status" value="1"/>
</dbReference>
<comment type="caution">
    <text evidence="14">The sequence shown here is derived from an EMBL/GenBank/DDBJ whole genome shotgun (WGS) entry which is preliminary data.</text>
</comment>
<evidence type="ECO:0000256" key="9">
    <source>
        <dbReference type="ARBA" id="ARBA00023125"/>
    </source>
</evidence>
<keyword evidence="8 10" id="KW-0239">DNA-directed DNA polymerase</keyword>
<reference evidence="14" key="1">
    <citation type="journal article" date="2020" name="mSystems">
        <title>Genome- and Community-Level Interaction Insights into Carbon Utilization and Element Cycling Functions of Hydrothermarchaeota in Hydrothermal Sediment.</title>
        <authorList>
            <person name="Zhou Z."/>
            <person name="Liu Y."/>
            <person name="Xu W."/>
            <person name="Pan J."/>
            <person name="Luo Z.H."/>
            <person name="Li M."/>
        </authorList>
    </citation>
    <scope>NUCLEOTIDE SEQUENCE [LARGE SCALE GENOMIC DNA]</scope>
    <source>
        <strain evidence="14">HyVt-233</strain>
    </source>
</reference>
<keyword evidence="5 10" id="KW-0808">Transferase</keyword>
<dbReference type="Proteomes" id="UP000886289">
    <property type="component" value="Unassembled WGS sequence"/>
</dbReference>
<evidence type="ECO:0000259" key="12">
    <source>
        <dbReference type="Pfam" id="PF02767"/>
    </source>
</evidence>
<gene>
    <name evidence="14" type="primary">dnaN</name>
    <name evidence="14" type="ORF">ENG63_02370</name>
</gene>
<dbReference type="Pfam" id="PF02767">
    <property type="entry name" value="DNA_pol3_beta_2"/>
    <property type="match status" value="1"/>
</dbReference>
<dbReference type="InterPro" id="IPR022635">
    <property type="entry name" value="DNA_polIII_beta_C"/>
</dbReference>
<comment type="function">
    <text evidence="10">Confers DNA tethering and processivity to DNA polymerases and other proteins. Acts as a clamp, forming a ring around DNA (a reaction catalyzed by the clamp-loading complex) which diffuses in an ATP-independent manner freely and bidirectionally along dsDNA. Initially characterized for its ability to contact the catalytic subunit of DNA polymerase III (Pol III), a complex, multichain enzyme responsible for most of the replicative synthesis in bacteria; Pol III exhibits 3'-5' exonuclease proofreading activity. The beta chain is required for initiation of replication as well as for processivity of DNA replication.</text>
</comment>
<dbReference type="GO" id="GO:0009360">
    <property type="term" value="C:DNA polymerase III complex"/>
    <property type="evidence" value="ECO:0007669"/>
    <property type="project" value="InterPro"/>
</dbReference>
<feature type="domain" description="DNA polymerase III beta sliding clamp N-terminal" evidence="11">
    <location>
        <begin position="3"/>
        <end position="119"/>
    </location>
</feature>
<protein>
    <recommendedName>
        <fullName evidence="3 10">Beta sliding clamp</fullName>
    </recommendedName>
</protein>
<dbReference type="GO" id="GO:0005737">
    <property type="term" value="C:cytoplasm"/>
    <property type="evidence" value="ECO:0007669"/>
    <property type="project" value="UniProtKB-SubCell"/>
</dbReference>
<keyword evidence="4 10" id="KW-0963">Cytoplasm</keyword>
<dbReference type="GO" id="GO:0003887">
    <property type="term" value="F:DNA-directed DNA polymerase activity"/>
    <property type="evidence" value="ECO:0007669"/>
    <property type="project" value="UniProtKB-UniRule"/>
</dbReference>
<dbReference type="PIRSF" id="PIRSF000804">
    <property type="entry name" value="DNA_pol_III_b"/>
    <property type="match status" value="1"/>
</dbReference>
<evidence type="ECO:0000256" key="6">
    <source>
        <dbReference type="ARBA" id="ARBA00022695"/>
    </source>
</evidence>
<dbReference type="GO" id="GO:0008408">
    <property type="term" value="F:3'-5' exonuclease activity"/>
    <property type="evidence" value="ECO:0007669"/>
    <property type="project" value="InterPro"/>
</dbReference>
<evidence type="ECO:0000256" key="1">
    <source>
        <dbReference type="ARBA" id="ARBA00004496"/>
    </source>
</evidence>
<sequence length="379" mass="43772">MIKFSVKKTDFLIPLSNIQTIIDKKSTMTIINNILIYTKEDSLFIEATDLEVSYKSKIPSSIIEQGAITINARKFYEIVKEFPSETIYFEEDENSWLKIRADGKTEYKIGGLSPDNFPRFKHIDSKNIIDLEVPIIKEMIEKTIFSSSYDDRKYSLSGIFFEEEHNQKGSKIRMVSSDGHRLSLMEKYIPEKGLNLESGIIIPRKGAQEIRKIIEGHERMLWGIDNNFCFVICGNDILVIRIIDGKFPDYRNIIPESKNRYLIFDRLEMFNALKRISILSSDTTFRGVKAKVKPKLIEIESLYKEIGEAKEVINIDYNADPFEIAFNAKYFMDALYVMDSNKIELTVNNTESPCLIRGNKDIGFLALIMPMNLVEEKNN</sequence>
<dbReference type="Gene3D" id="3.10.150.10">
    <property type="entry name" value="DNA Polymerase III, subunit A, domain 2"/>
    <property type="match status" value="1"/>
</dbReference>
<evidence type="ECO:0000259" key="13">
    <source>
        <dbReference type="Pfam" id="PF02768"/>
    </source>
</evidence>
<keyword evidence="6 10" id="KW-0548">Nucleotidyltransferase</keyword>
<evidence type="ECO:0000256" key="8">
    <source>
        <dbReference type="ARBA" id="ARBA00022932"/>
    </source>
</evidence>
<evidence type="ECO:0000256" key="5">
    <source>
        <dbReference type="ARBA" id="ARBA00022679"/>
    </source>
</evidence>
<dbReference type="InterPro" id="IPR001001">
    <property type="entry name" value="DNA_polIII_beta"/>
</dbReference>
<comment type="subunit">
    <text evidence="10">Forms a ring-shaped head-to-tail homodimer around DNA.</text>
</comment>
<dbReference type="EMBL" id="DRBS01000088">
    <property type="protein sequence ID" value="HDD43693.1"/>
    <property type="molecule type" value="Genomic_DNA"/>
</dbReference>
<dbReference type="NCBIfam" id="TIGR00663">
    <property type="entry name" value="dnan"/>
    <property type="match status" value="1"/>
</dbReference>
<evidence type="ECO:0000256" key="3">
    <source>
        <dbReference type="ARBA" id="ARBA00021035"/>
    </source>
</evidence>
<proteinExistence type="inferred from homology"/>
<dbReference type="InterPro" id="IPR022634">
    <property type="entry name" value="DNA_polIII_beta_N"/>
</dbReference>
<accession>A0A7C0U224</accession>
<evidence type="ECO:0000313" key="14">
    <source>
        <dbReference type="EMBL" id="HDD43693.1"/>
    </source>
</evidence>
<feature type="domain" description="DNA polymerase III beta sliding clamp central" evidence="12">
    <location>
        <begin position="134"/>
        <end position="249"/>
    </location>
</feature>
<dbReference type="PANTHER" id="PTHR30478:SF0">
    <property type="entry name" value="BETA SLIDING CLAMP"/>
    <property type="match status" value="1"/>
</dbReference>
<dbReference type="SMART" id="SM00480">
    <property type="entry name" value="POL3Bc"/>
    <property type="match status" value="1"/>
</dbReference>
<evidence type="ECO:0000256" key="2">
    <source>
        <dbReference type="ARBA" id="ARBA00010752"/>
    </source>
</evidence>
<name>A0A7C0U224_DESA2</name>
<dbReference type="SUPFAM" id="SSF55979">
    <property type="entry name" value="DNA clamp"/>
    <property type="match status" value="3"/>
</dbReference>
<dbReference type="PANTHER" id="PTHR30478">
    <property type="entry name" value="DNA POLYMERASE III SUBUNIT BETA"/>
    <property type="match status" value="1"/>
</dbReference>
<feature type="domain" description="DNA polymerase III beta sliding clamp C-terminal" evidence="13">
    <location>
        <begin position="251"/>
        <end position="371"/>
    </location>
</feature>
<dbReference type="Gene3D" id="3.70.10.10">
    <property type="match status" value="1"/>
</dbReference>
<keyword evidence="9" id="KW-0238">DNA-binding</keyword>
<dbReference type="AlphaFoldDB" id="A0A7C0U224"/>
<dbReference type="GO" id="GO:0006271">
    <property type="term" value="P:DNA strand elongation involved in DNA replication"/>
    <property type="evidence" value="ECO:0007669"/>
    <property type="project" value="TreeGrafter"/>
</dbReference>
<organism evidence="14">
    <name type="scientific">Desulfofervidus auxilii</name>
    <dbReference type="NCBI Taxonomy" id="1621989"/>
    <lineage>
        <taxon>Bacteria</taxon>
        <taxon>Pseudomonadati</taxon>
        <taxon>Thermodesulfobacteriota</taxon>
        <taxon>Candidatus Desulfofervidia</taxon>
        <taxon>Candidatus Desulfofervidales</taxon>
        <taxon>Candidatus Desulfofervidaceae</taxon>
        <taxon>Candidatus Desulfofervidus</taxon>
    </lineage>
</organism>
<dbReference type="Pfam" id="PF02768">
    <property type="entry name" value="DNA_pol3_beta_3"/>
    <property type="match status" value="1"/>
</dbReference>
<dbReference type="InterPro" id="IPR022637">
    <property type="entry name" value="DNA_polIII_beta_cen"/>
</dbReference>
<evidence type="ECO:0000256" key="7">
    <source>
        <dbReference type="ARBA" id="ARBA00022705"/>
    </source>
</evidence>
<comment type="subcellular location">
    <subcellularLocation>
        <location evidence="1 10">Cytoplasm</location>
    </subcellularLocation>
</comment>
<evidence type="ECO:0000259" key="11">
    <source>
        <dbReference type="Pfam" id="PF00712"/>
    </source>
</evidence>
<dbReference type="GO" id="GO:0003677">
    <property type="term" value="F:DNA binding"/>
    <property type="evidence" value="ECO:0007669"/>
    <property type="project" value="UniProtKB-UniRule"/>
</dbReference>
<evidence type="ECO:0000256" key="10">
    <source>
        <dbReference type="PIRNR" id="PIRNR000804"/>
    </source>
</evidence>
<dbReference type="InterPro" id="IPR046938">
    <property type="entry name" value="DNA_clamp_sf"/>
</dbReference>